<reference evidence="4 5" key="1">
    <citation type="journal article" date="2007" name="Nature">
        <title>Genome of the marsupial Monodelphis domestica reveals innovation in non-coding sequences.</title>
        <authorList>
            <person name="Mikkelsen T.S."/>
            <person name="Wakefield M.J."/>
            <person name="Aken B."/>
            <person name="Amemiya C.T."/>
            <person name="Chang J.L."/>
            <person name="Duke S."/>
            <person name="Garber M."/>
            <person name="Gentles A.J."/>
            <person name="Goodstadt L."/>
            <person name="Heger A."/>
            <person name="Jurka J."/>
            <person name="Kamal M."/>
            <person name="Mauceli E."/>
            <person name="Searle S.M."/>
            <person name="Sharpe T."/>
            <person name="Baker M.L."/>
            <person name="Batzer M.A."/>
            <person name="Benos P.V."/>
            <person name="Belov K."/>
            <person name="Clamp M."/>
            <person name="Cook A."/>
            <person name="Cuff J."/>
            <person name="Das R."/>
            <person name="Davidow L."/>
            <person name="Deakin J.E."/>
            <person name="Fazzari M.J."/>
            <person name="Glass J.L."/>
            <person name="Grabherr M."/>
            <person name="Greally J.M."/>
            <person name="Gu W."/>
            <person name="Hore T.A."/>
            <person name="Huttley G.A."/>
            <person name="Kleber M."/>
            <person name="Jirtle R.L."/>
            <person name="Koina E."/>
            <person name="Lee J.T."/>
            <person name="Mahony S."/>
            <person name="Marra M.A."/>
            <person name="Miller R.D."/>
            <person name="Nicholls R.D."/>
            <person name="Oda M."/>
            <person name="Papenfuss A.T."/>
            <person name="Parra Z.E."/>
            <person name="Pollock D.D."/>
            <person name="Ray D.A."/>
            <person name="Schein J.E."/>
            <person name="Speed T.P."/>
            <person name="Thompson K."/>
            <person name="VandeBerg J.L."/>
            <person name="Wade C.M."/>
            <person name="Walker J.A."/>
            <person name="Waters P.D."/>
            <person name="Webber C."/>
            <person name="Weidman J.R."/>
            <person name="Xie X."/>
            <person name="Zody M.C."/>
            <person name="Baldwin J."/>
            <person name="Abdouelleil A."/>
            <person name="Abdulkadir J."/>
            <person name="Abebe A."/>
            <person name="Abera B."/>
            <person name="Abreu J."/>
            <person name="Acer S.C."/>
            <person name="Aftuck L."/>
            <person name="Alexander A."/>
            <person name="An P."/>
            <person name="Anderson E."/>
            <person name="Anderson S."/>
            <person name="Arachi H."/>
            <person name="Azer M."/>
            <person name="Bachantsang P."/>
            <person name="Barry A."/>
            <person name="Bayul T."/>
            <person name="Berlin A."/>
            <person name="Bessette D."/>
            <person name="Bloom T."/>
            <person name="Bloom T."/>
            <person name="Boguslavskiy L."/>
            <person name="Bonnet C."/>
            <person name="Boukhgalter B."/>
            <person name="Bourzgui I."/>
            <person name="Brown A."/>
            <person name="Cahill P."/>
            <person name="Channer S."/>
            <person name="Cheshatsang Y."/>
            <person name="Chuda L."/>
            <person name="Citroen M."/>
            <person name="Collymore A."/>
            <person name="Cooke P."/>
            <person name="Costello M."/>
            <person name="D'Aco K."/>
            <person name="Daza R."/>
            <person name="De Haan G."/>
            <person name="DeGray S."/>
            <person name="DeMaso C."/>
            <person name="Dhargay N."/>
            <person name="Dooley K."/>
            <person name="Dooley E."/>
            <person name="Doricent M."/>
            <person name="Dorje P."/>
            <person name="Dorjee K."/>
            <person name="Dupes A."/>
            <person name="Elong R."/>
            <person name="Falk J."/>
            <person name="Farina A."/>
            <person name="Faro S."/>
            <person name="Ferguson D."/>
            <person name="Fisher S."/>
            <person name="Foley C.D."/>
            <person name="Franke A."/>
            <person name="Friedrich D."/>
            <person name="Gadbois L."/>
            <person name="Gearin G."/>
            <person name="Gearin C.R."/>
            <person name="Giannoukos G."/>
            <person name="Goode T."/>
            <person name="Graham J."/>
            <person name="Grandbois E."/>
            <person name="Grewal S."/>
            <person name="Gyaltsen K."/>
            <person name="Hafez N."/>
            <person name="Hagos B."/>
            <person name="Hall J."/>
            <person name="Henson C."/>
            <person name="Hollinger A."/>
            <person name="Honan T."/>
            <person name="Huard M.D."/>
            <person name="Hughes L."/>
            <person name="Hurhula B."/>
            <person name="Husby M.E."/>
            <person name="Kamat A."/>
            <person name="Kanga B."/>
            <person name="Kashin S."/>
            <person name="Khazanovich D."/>
            <person name="Kisner P."/>
            <person name="Lance K."/>
            <person name="Lara M."/>
            <person name="Lee W."/>
            <person name="Lennon N."/>
            <person name="Letendre F."/>
            <person name="LeVine R."/>
            <person name="Lipovsky A."/>
            <person name="Liu X."/>
            <person name="Liu J."/>
            <person name="Liu S."/>
            <person name="Lokyitsang T."/>
            <person name="Lokyitsang Y."/>
            <person name="Lubonja R."/>
            <person name="Lui A."/>
            <person name="MacDonald P."/>
            <person name="Magnisalis V."/>
            <person name="Maru K."/>
            <person name="Matthews C."/>
            <person name="McCusker W."/>
            <person name="McDonough S."/>
            <person name="Mehta T."/>
            <person name="Meldrim J."/>
            <person name="Meneus L."/>
            <person name="Mihai O."/>
            <person name="Mihalev A."/>
            <person name="Mihova T."/>
            <person name="Mittelman R."/>
            <person name="Mlenga V."/>
            <person name="Montmayeur A."/>
            <person name="Mulrain L."/>
            <person name="Navidi A."/>
            <person name="Naylor J."/>
            <person name="Negash T."/>
            <person name="Nguyen T."/>
            <person name="Nguyen N."/>
            <person name="Nicol R."/>
            <person name="Norbu C."/>
            <person name="Norbu N."/>
            <person name="Novod N."/>
            <person name="O'Neill B."/>
            <person name="Osman S."/>
            <person name="Markiewicz E."/>
            <person name="Oyono O.L."/>
            <person name="Patti C."/>
            <person name="Phunkhang P."/>
            <person name="Pierre F."/>
            <person name="Priest M."/>
            <person name="Raghuraman S."/>
            <person name="Rege F."/>
            <person name="Reyes R."/>
            <person name="Rise C."/>
            <person name="Rogov P."/>
            <person name="Ross K."/>
            <person name="Ryan E."/>
            <person name="Settipalli S."/>
            <person name="Shea T."/>
            <person name="Sherpa N."/>
            <person name="Shi L."/>
            <person name="Shih D."/>
            <person name="Sparrow T."/>
            <person name="Spaulding J."/>
            <person name="Stalker J."/>
            <person name="Stange-Thomann N."/>
            <person name="Stavropoulos S."/>
            <person name="Stone C."/>
            <person name="Strader C."/>
            <person name="Tesfaye S."/>
            <person name="Thomson T."/>
            <person name="Thoulutsang Y."/>
            <person name="Thoulutsang D."/>
            <person name="Topham K."/>
            <person name="Topping I."/>
            <person name="Tsamla T."/>
            <person name="Vassiliev H."/>
            <person name="Vo A."/>
            <person name="Wangchuk T."/>
            <person name="Wangdi T."/>
            <person name="Weiand M."/>
            <person name="Wilkinson J."/>
            <person name="Wilson A."/>
            <person name="Yadav S."/>
            <person name="Young G."/>
            <person name="Yu Q."/>
            <person name="Zembek L."/>
            <person name="Zhong D."/>
            <person name="Zimmer A."/>
            <person name="Zwirko Z."/>
            <person name="Jaffe D.B."/>
            <person name="Alvarez P."/>
            <person name="Brockman W."/>
            <person name="Butler J."/>
            <person name="Chin C."/>
            <person name="Gnerre S."/>
            <person name="MacCallum I."/>
            <person name="Graves J.A."/>
            <person name="Ponting C.P."/>
            <person name="Breen M."/>
            <person name="Samollow P.B."/>
            <person name="Lander E.S."/>
            <person name="Lindblad-Toh K."/>
        </authorList>
    </citation>
    <scope>NUCLEOTIDE SEQUENCE [LARGE SCALE GENOMIC DNA]</scope>
</reference>
<evidence type="ECO:0000313" key="5">
    <source>
        <dbReference type="Proteomes" id="UP000002280"/>
    </source>
</evidence>
<feature type="transmembrane region" description="Helical" evidence="3">
    <location>
        <begin position="352"/>
        <end position="377"/>
    </location>
</feature>
<reference evidence="4" key="2">
    <citation type="submission" date="2025-08" db="UniProtKB">
        <authorList>
            <consortium name="Ensembl"/>
        </authorList>
    </citation>
    <scope>IDENTIFICATION</scope>
</reference>
<organism evidence="4 5">
    <name type="scientific">Monodelphis domestica</name>
    <name type="common">Gray short-tailed opossum</name>
    <dbReference type="NCBI Taxonomy" id="13616"/>
    <lineage>
        <taxon>Eukaryota</taxon>
        <taxon>Metazoa</taxon>
        <taxon>Chordata</taxon>
        <taxon>Craniata</taxon>
        <taxon>Vertebrata</taxon>
        <taxon>Euteleostomi</taxon>
        <taxon>Mammalia</taxon>
        <taxon>Metatheria</taxon>
        <taxon>Didelphimorphia</taxon>
        <taxon>Didelphidae</taxon>
        <taxon>Monodelphis</taxon>
    </lineage>
</organism>
<keyword evidence="5" id="KW-1185">Reference proteome</keyword>
<keyword evidence="3" id="KW-0812">Transmembrane</keyword>
<keyword evidence="3" id="KW-0472">Membrane</keyword>
<sequence length="800" mass="92578">MSGIITLTVLALLLNSTSFKPGAQLFLFKFWKSLKFFAYLMIFTLIGLMIPAHTYLYLSFSDIYYAVHFYFTLIVIRILVFLIMSPILSRLGYGFTWRWAFTIVWSEMRGLLNINMALMFSYTDNALGTEGEKSQILLHGVTICLITLMINSITLPRAVIQLGLRDITLTQRKSLYYTVQHFQGIIKASASALRFDRDLANADWNLVDKKIMFTNPYKLKPEEERQNLKCPDCNKEIREASINTEIMELARIRLLSAQIASYERQYIHEILSQSAVKVLVGAAGSFGDKKGEFMSFQTIRAYAEKKKFFNFVRKILLNWVYNTRKEKGLTKYFFFSILLFCHKIVFNDEFESSVYLIIILNMAPLLISWIPQLYVIYEKEARTVNHMFLSFYIIESILKLITPVLLQVIDRRMTHQLSFRYAILKGYVQGEADIACLIDKISSSKLVAEELRKRVSMNAERAMKELGYLEYDHPDIAITMKTKEEINSLLGMASEILKNLKSKGIINKAEVAEIHKIIMAKRKHVFDFEPVIKLPSLDEVLYHISWLNKSKFHINFIKRHSSKPYLGLDQQLLETKEKEKTVYADYLLSGAIIGELNCLTEKPMTFTATCKTVVETYFINKRDIYDIFNNCCPSIEYKMWLKLALAIGAKKVKEILAYEDWTYNLQLQLCNVYVRDVLLGYKVDIYDETVSYVILVYGSVEDCQLQKTYFAPELIPKTCHQIKGTARITKILVIQTSIDLKKCRSNTARYVPVCKHIRAGSKRELDLVFLKCSIFSSFILFTPMILFPCCILPQPLPQIL</sequence>
<evidence type="ECO:0000256" key="1">
    <source>
        <dbReference type="ARBA" id="ARBA00022448"/>
    </source>
</evidence>
<protein>
    <submittedName>
        <fullName evidence="4">Solute carrier family 9 member C1</fullName>
    </submittedName>
</protein>
<dbReference type="Proteomes" id="UP000002280">
    <property type="component" value="Chromosome 4"/>
</dbReference>
<dbReference type="InterPro" id="IPR018490">
    <property type="entry name" value="cNMP-bd_dom_sf"/>
</dbReference>
<evidence type="ECO:0000313" key="4">
    <source>
        <dbReference type="Ensembl" id="ENSMODP00000022571.4"/>
    </source>
</evidence>
<dbReference type="InterPro" id="IPR014710">
    <property type="entry name" value="RmlC-like_jellyroll"/>
</dbReference>
<dbReference type="Gene3D" id="2.60.120.10">
    <property type="entry name" value="Jelly Rolls"/>
    <property type="match status" value="1"/>
</dbReference>
<dbReference type="GeneTree" id="ENSGT00940000162055"/>
<dbReference type="HOGENOM" id="CLU_003400_1_0_1"/>
<dbReference type="Ensembl" id="ENSMODT00000022965.4">
    <property type="protein sequence ID" value="ENSMODP00000022571.4"/>
    <property type="gene ID" value="ENSMODG00000018104.4"/>
</dbReference>
<feature type="transmembrane region" description="Helical" evidence="3">
    <location>
        <begin position="136"/>
        <end position="155"/>
    </location>
</feature>
<dbReference type="eggNOG" id="KOG2301">
    <property type="taxonomic scope" value="Eukaryota"/>
</dbReference>
<keyword evidence="2" id="KW-0406">Ion transport</keyword>
<feature type="transmembrane region" description="Helical" evidence="3">
    <location>
        <begin position="35"/>
        <end position="58"/>
    </location>
</feature>
<feature type="transmembrane region" description="Helical" evidence="3">
    <location>
        <begin position="329"/>
        <end position="346"/>
    </location>
</feature>
<dbReference type="PANTHER" id="PTHR10110:SF87">
    <property type="entry name" value="SODIUM_HYDROGEN EXCHANGER 10"/>
    <property type="match status" value="1"/>
</dbReference>
<evidence type="ECO:0000256" key="2">
    <source>
        <dbReference type="ARBA" id="ARBA00023065"/>
    </source>
</evidence>
<keyword evidence="1" id="KW-0813">Transport</keyword>
<name>F7FFD3_MONDO</name>
<dbReference type="GO" id="GO:0016020">
    <property type="term" value="C:membrane"/>
    <property type="evidence" value="ECO:0007669"/>
    <property type="project" value="InterPro"/>
</dbReference>
<dbReference type="GO" id="GO:0015385">
    <property type="term" value="F:sodium:proton antiporter activity"/>
    <property type="evidence" value="ECO:0007669"/>
    <property type="project" value="InterPro"/>
</dbReference>
<dbReference type="AlphaFoldDB" id="F7FFD3"/>
<accession>F7FFD3</accession>
<dbReference type="Bgee" id="ENSMODG00000018104">
    <property type="expression patterns" value="Expressed in spermatocyte and 2 other cell types or tissues"/>
</dbReference>
<reference evidence="4" key="3">
    <citation type="submission" date="2025-09" db="UniProtKB">
        <authorList>
            <consortium name="Ensembl"/>
        </authorList>
    </citation>
    <scope>IDENTIFICATION</scope>
</reference>
<feature type="transmembrane region" description="Helical" evidence="3">
    <location>
        <begin position="65"/>
        <end position="88"/>
    </location>
</feature>
<dbReference type="PANTHER" id="PTHR10110">
    <property type="entry name" value="SODIUM/HYDROGEN EXCHANGER"/>
    <property type="match status" value="1"/>
</dbReference>
<evidence type="ECO:0000256" key="3">
    <source>
        <dbReference type="SAM" id="Phobius"/>
    </source>
</evidence>
<proteinExistence type="predicted"/>
<dbReference type="InterPro" id="IPR018422">
    <property type="entry name" value="Cation/H_exchanger_CPA1"/>
</dbReference>
<gene>
    <name evidence="4" type="primary">SLC9C1</name>
</gene>
<dbReference type="SUPFAM" id="SSF51206">
    <property type="entry name" value="cAMP-binding domain-like"/>
    <property type="match status" value="1"/>
</dbReference>
<keyword evidence="3" id="KW-1133">Transmembrane helix</keyword>
<feature type="transmembrane region" description="Helical" evidence="3">
    <location>
        <begin position="389"/>
        <end position="409"/>
    </location>
</feature>
<dbReference type="eggNOG" id="KOG1965">
    <property type="taxonomic scope" value="Eukaryota"/>
</dbReference>